<protein>
    <submittedName>
        <fullName evidence="1">Uncharacterized protein</fullName>
    </submittedName>
</protein>
<name>A0A164I313_9NOCA</name>
<dbReference type="AlphaFoldDB" id="A0A164I313"/>
<proteinExistence type="predicted"/>
<accession>A0A164I313</accession>
<reference evidence="1 2" key="1">
    <citation type="submission" date="2016-04" db="EMBL/GenBank/DDBJ databases">
        <authorList>
            <person name="Evans L.H."/>
            <person name="Alamgir A."/>
            <person name="Owens N."/>
            <person name="Weber N.D."/>
            <person name="Virtaneva K."/>
            <person name="Barbian K."/>
            <person name="Babar A."/>
            <person name="Rosenke K."/>
        </authorList>
    </citation>
    <scope>NUCLEOTIDE SEQUENCE [LARGE SCALE GENOMIC DNA]</scope>
    <source>
        <strain evidence="1 2">IFM 0406</strain>
    </source>
</reference>
<gene>
    <name evidence="1" type="ORF">AWN90_15050</name>
</gene>
<organism evidence="1 2">
    <name type="scientific">Nocardia terpenica</name>
    <dbReference type="NCBI Taxonomy" id="455432"/>
    <lineage>
        <taxon>Bacteria</taxon>
        <taxon>Bacillati</taxon>
        <taxon>Actinomycetota</taxon>
        <taxon>Actinomycetes</taxon>
        <taxon>Mycobacteriales</taxon>
        <taxon>Nocardiaceae</taxon>
        <taxon>Nocardia</taxon>
    </lineage>
</organism>
<sequence>MFTPTVRGDYDPIHHDCFAVVMARAGFYESTENRFCEYGLHMAMDRRTTAAVQATAAQQPEVPFAYCRIDPGPVREQFGRMLLRIHDGCDERNCRPKLRGMQAVDPDFPPAPQPECRVPDDRIAAAVARLTGANAALLTARAALRDRHPDAARAMITATADFAAARRHRDALFLRALPGDGTVPAAVIGKFGISYREVRRLVPSLGPVMAQDGSDR</sequence>
<evidence type="ECO:0000313" key="1">
    <source>
        <dbReference type="EMBL" id="KZM69054.1"/>
    </source>
</evidence>
<comment type="caution">
    <text evidence="1">The sequence shown here is derived from an EMBL/GenBank/DDBJ whole genome shotgun (WGS) entry which is preliminary data.</text>
</comment>
<evidence type="ECO:0000313" key="2">
    <source>
        <dbReference type="Proteomes" id="UP000076512"/>
    </source>
</evidence>
<keyword evidence="2" id="KW-1185">Reference proteome</keyword>
<dbReference type="EMBL" id="LWGR01000021">
    <property type="protein sequence ID" value="KZM69054.1"/>
    <property type="molecule type" value="Genomic_DNA"/>
</dbReference>
<dbReference type="Proteomes" id="UP000076512">
    <property type="component" value="Unassembled WGS sequence"/>
</dbReference>